<feature type="domain" description="Response regulatory" evidence="4">
    <location>
        <begin position="7"/>
        <end position="122"/>
    </location>
</feature>
<dbReference type="GO" id="GO:0000160">
    <property type="term" value="P:phosphorelay signal transduction system"/>
    <property type="evidence" value="ECO:0007669"/>
    <property type="project" value="InterPro"/>
</dbReference>
<feature type="modified residue" description="4-aspartylphosphate" evidence="2">
    <location>
        <position position="59"/>
    </location>
</feature>
<comment type="caution">
    <text evidence="5">The sequence shown here is derived from an EMBL/GenBank/DDBJ whole genome shotgun (WGS) entry which is preliminary data.</text>
</comment>
<dbReference type="OrthoDB" id="6399952at2"/>
<dbReference type="Gene3D" id="3.40.50.2300">
    <property type="match status" value="1"/>
</dbReference>
<dbReference type="InterPro" id="IPR001932">
    <property type="entry name" value="PPM-type_phosphatase-like_dom"/>
</dbReference>
<evidence type="ECO:0000256" key="3">
    <source>
        <dbReference type="SAM" id="Coils"/>
    </source>
</evidence>
<keyword evidence="2" id="KW-0597">Phosphoprotein</keyword>
<dbReference type="EMBL" id="QKRX01000017">
    <property type="protein sequence ID" value="RAU16741.1"/>
    <property type="molecule type" value="Genomic_DNA"/>
</dbReference>
<dbReference type="InterPro" id="IPR052016">
    <property type="entry name" value="Bact_Sigma-Reg"/>
</dbReference>
<dbReference type="InterPro" id="IPR036457">
    <property type="entry name" value="PPM-type-like_dom_sf"/>
</dbReference>
<dbReference type="InterPro" id="IPR011006">
    <property type="entry name" value="CheY-like_superfamily"/>
</dbReference>
<dbReference type="AlphaFoldDB" id="A0A364NI88"/>
<dbReference type="SMART" id="SM00331">
    <property type="entry name" value="PP2C_SIG"/>
    <property type="match status" value="1"/>
</dbReference>
<feature type="coiled-coil region" evidence="3">
    <location>
        <begin position="131"/>
        <end position="158"/>
    </location>
</feature>
<evidence type="ECO:0000259" key="4">
    <source>
        <dbReference type="PROSITE" id="PS50110"/>
    </source>
</evidence>
<reference evidence="5 6" key="1">
    <citation type="submission" date="2018-06" db="EMBL/GenBank/DDBJ databases">
        <title>Nitrincola tibetense sp. nov., isolated from Lake XuguoCo on Tibetan Plateau.</title>
        <authorList>
            <person name="Xing P."/>
        </authorList>
    </citation>
    <scope>NUCLEOTIDE SEQUENCE [LARGE SCALE GENOMIC DNA]</scope>
    <source>
        <strain evidence="6">xg18</strain>
    </source>
</reference>
<dbReference type="SUPFAM" id="SSF52172">
    <property type="entry name" value="CheY-like"/>
    <property type="match status" value="1"/>
</dbReference>
<keyword evidence="6" id="KW-1185">Reference proteome</keyword>
<keyword evidence="3" id="KW-0175">Coiled coil</keyword>
<evidence type="ECO:0000313" key="6">
    <source>
        <dbReference type="Proteomes" id="UP000250744"/>
    </source>
</evidence>
<keyword evidence="1" id="KW-0378">Hydrolase</keyword>
<dbReference type="RefSeq" id="WP_112160408.1">
    <property type="nucleotide sequence ID" value="NZ_QKRX01000017.1"/>
</dbReference>
<organism evidence="5 6">
    <name type="scientific">Nitrincola tibetensis</name>
    <dbReference type="NCBI Taxonomy" id="2219697"/>
    <lineage>
        <taxon>Bacteria</taxon>
        <taxon>Pseudomonadati</taxon>
        <taxon>Pseudomonadota</taxon>
        <taxon>Gammaproteobacteria</taxon>
        <taxon>Oceanospirillales</taxon>
        <taxon>Oceanospirillaceae</taxon>
        <taxon>Nitrincola</taxon>
    </lineage>
</organism>
<dbReference type="Pfam" id="PF07228">
    <property type="entry name" value="SpoIIE"/>
    <property type="match status" value="1"/>
</dbReference>
<protein>
    <submittedName>
        <fullName evidence="5">Fused response regulator/phosphatase</fullName>
    </submittedName>
</protein>
<proteinExistence type="predicted"/>
<dbReference type="Gene3D" id="3.60.40.10">
    <property type="entry name" value="PPM-type phosphatase domain"/>
    <property type="match status" value="1"/>
</dbReference>
<dbReference type="PROSITE" id="PS50110">
    <property type="entry name" value="RESPONSE_REGULATORY"/>
    <property type="match status" value="1"/>
</dbReference>
<accession>A0A364NI88</accession>
<evidence type="ECO:0000313" key="5">
    <source>
        <dbReference type="EMBL" id="RAU16741.1"/>
    </source>
</evidence>
<dbReference type="PANTHER" id="PTHR43156">
    <property type="entry name" value="STAGE II SPORULATION PROTEIN E-RELATED"/>
    <property type="match status" value="1"/>
</dbReference>
<dbReference type="Proteomes" id="UP000250744">
    <property type="component" value="Unassembled WGS sequence"/>
</dbReference>
<dbReference type="GO" id="GO:0016791">
    <property type="term" value="F:phosphatase activity"/>
    <property type="evidence" value="ECO:0007669"/>
    <property type="project" value="TreeGrafter"/>
</dbReference>
<evidence type="ECO:0000256" key="1">
    <source>
        <dbReference type="ARBA" id="ARBA00022801"/>
    </source>
</evidence>
<sequence>MIRPSHTVLVVSSSAIVIERLQSLCEQCGLPDLSMVVCEQVADAEAMLEHKSFSLTLLDLSNGVSLGFLDYASSILNPKPVVAIIGEGSSETIINALRAGADDVFVVEDLEISPKLFIYSMKRQLRRALYIEESKRLKDSLERSLDELRADHHAAQHVQQNLLPPRHQTLNGLVVEYTLKPSLLLSGDFVDALEINDHLIIFYLADVSGHGASSALVTVLLKNLTHRLLRNYKRHSSFDILSPVLTLERINREMLLTGMGKHMTMFVGLLDTQTSKLIYATGGHHPMPILSCNHSSSFLKGRGMPVGLFEKPEFEEHQLDLPQVFSLTLFSDGVLEIIKGSSLKEKENWLLNTLQPGHIESSQLTEMIESGFEDVRPDDVAIMTVSRA</sequence>
<dbReference type="PANTHER" id="PTHR43156:SF2">
    <property type="entry name" value="STAGE II SPORULATION PROTEIN E"/>
    <property type="match status" value="1"/>
</dbReference>
<evidence type="ECO:0000256" key="2">
    <source>
        <dbReference type="PROSITE-ProRule" id="PRU00169"/>
    </source>
</evidence>
<gene>
    <name evidence="5" type="ORF">DN062_16555</name>
</gene>
<dbReference type="InterPro" id="IPR001789">
    <property type="entry name" value="Sig_transdc_resp-reg_receiver"/>
</dbReference>
<name>A0A364NI88_9GAMM</name>